<feature type="transmembrane region" description="Helical" evidence="5">
    <location>
        <begin position="331"/>
        <end position="357"/>
    </location>
</feature>
<feature type="transmembrane region" description="Helical" evidence="5">
    <location>
        <begin position="514"/>
        <end position="536"/>
    </location>
</feature>
<dbReference type="PANTHER" id="PTHR23502">
    <property type="entry name" value="MAJOR FACILITATOR SUPERFAMILY"/>
    <property type="match status" value="1"/>
</dbReference>
<feature type="transmembrane region" description="Helical" evidence="5">
    <location>
        <begin position="187"/>
        <end position="210"/>
    </location>
</feature>
<protein>
    <recommendedName>
        <fullName evidence="6">Major facilitator superfamily (MFS) profile domain-containing protein</fullName>
    </recommendedName>
</protein>
<evidence type="ECO:0000256" key="1">
    <source>
        <dbReference type="ARBA" id="ARBA00004141"/>
    </source>
</evidence>
<evidence type="ECO:0000256" key="2">
    <source>
        <dbReference type="ARBA" id="ARBA00022692"/>
    </source>
</evidence>
<dbReference type="InterPro" id="IPR011701">
    <property type="entry name" value="MFS"/>
</dbReference>
<keyword evidence="4 5" id="KW-0472">Membrane</keyword>
<dbReference type="Proteomes" id="UP001497383">
    <property type="component" value="Chromosome 1"/>
</dbReference>
<dbReference type="SUPFAM" id="SSF103473">
    <property type="entry name" value="MFS general substrate transporter"/>
    <property type="match status" value="1"/>
</dbReference>
<evidence type="ECO:0000256" key="3">
    <source>
        <dbReference type="ARBA" id="ARBA00022989"/>
    </source>
</evidence>
<feature type="domain" description="Major facilitator superfamily (MFS) profile" evidence="6">
    <location>
        <begin position="65"/>
        <end position="538"/>
    </location>
</feature>
<dbReference type="PANTHER" id="PTHR23502:SF34">
    <property type="entry name" value="PROTEIN HOL1"/>
    <property type="match status" value="1"/>
</dbReference>
<feature type="transmembrane region" description="Helical" evidence="5">
    <location>
        <begin position="216"/>
        <end position="238"/>
    </location>
</feature>
<feature type="transmembrane region" description="Helical" evidence="5">
    <location>
        <begin position="377"/>
        <end position="398"/>
    </location>
</feature>
<keyword evidence="3 5" id="KW-1133">Transmembrane helix</keyword>
<dbReference type="InterPro" id="IPR036259">
    <property type="entry name" value="MFS_trans_sf"/>
</dbReference>
<feature type="transmembrane region" description="Helical" evidence="5">
    <location>
        <begin position="97"/>
        <end position="118"/>
    </location>
</feature>
<dbReference type="InterPro" id="IPR020846">
    <property type="entry name" value="MFS_dom"/>
</dbReference>
<evidence type="ECO:0000256" key="4">
    <source>
        <dbReference type="ARBA" id="ARBA00023136"/>
    </source>
</evidence>
<gene>
    <name evidence="7" type="ORF">LODBEIA_P09000</name>
</gene>
<evidence type="ECO:0000259" key="6">
    <source>
        <dbReference type="PROSITE" id="PS50850"/>
    </source>
</evidence>
<feature type="transmembrane region" description="Helical" evidence="5">
    <location>
        <begin position="67"/>
        <end position="91"/>
    </location>
</feature>
<organism evidence="7 8">
    <name type="scientific">Lodderomyces beijingensis</name>
    <dbReference type="NCBI Taxonomy" id="1775926"/>
    <lineage>
        <taxon>Eukaryota</taxon>
        <taxon>Fungi</taxon>
        <taxon>Dikarya</taxon>
        <taxon>Ascomycota</taxon>
        <taxon>Saccharomycotina</taxon>
        <taxon>Pichiomycetes</taxon>
        <taxon>Debaryomycetaceae</taxon>
        <taxon>Candida/Lodderomyces clade</taxon>
        <taxon>Lodderomyces</taxon>
    </lineage>
</organism>
<dbReference type="Gene3D" id="1.20.1250.20">
    <property type="entry name" value="MFS general substrate transporter like domains"/>
    <property type="match status" value="1"/>
</dbReference>
<dbReference type="EMBL" id="OZ022405">
    <property type="protein sequence ID" value="CAK9436342.1"/>
    <property type="molecule type" value="Genomic_DNA"/>
</dbReference>
<name>A0ABP0ZIM2_9ASCO</name>
<keyword evidence="8" id="KW-1185">Reference proteome</keyword>
<proteinExistence type="predicted"/>
<dbReference type="GeneID" id="92206096"/>
<sequence>MFSKSRDDATVDDREFVPGTTHLVDVEGILNVKKKSVEGDVILHPQPTSNVNDPLTWSKKKKYLQFALIWFWGFMLAVSTNFSGPLFVTWVDEWNTTFGMMGVTVAVSFIFLGVGVCVVQPTALKVGKQFCYNCGTILAIISCIFGAFSKNIGYLIAFNVLTGLAAAPVDSLLEASSTDLFFRHERSTAFSLVVLALYAGSFLGPVAAGYITDNLHWKWCFYIQIMIYVPLLVAQVFWMEETSFRRDENDEEVLEEGILSQIHTIKSGGGISQVESKILRNNKEIGDVDVAASEKSSVSSSVPYTWLQKRNWIHTEQNDPRSWLSIFTRPIFLISFPAVIWAGVVYGFQMCWLSLLTNTQALIYESEPYNFSVESTGLTNLAVFVGNVVGMIYGGNFVDWFSVKMARRNNGIMEPEHRLHTMVVPTLINAGGILAYGLGSYYGDHWAISVVIGQGFMGFAMSSSGAVCLVYAVECYEKLTNETLVLILFMRNMISVGFNFGISPWITNQGLMGSTYVMFALSLAINGSYLIFVIWGKDMRRWTRKRYDKISDPLYGEVFNRK</sequence>
<keyword evidence="2 5" id="KW-0812">Transmembrane</keyword>
<evidence type="ECO:0000313" key="7">
    <source>
        <dbReference type="EMBL" id="CAK9436342.1"/>
    </source>
</evidence>
<feature type="transmembrane region" description="Helical" evidence="5">
    <location>
        <begin position="484"/>
        <end position="502"/>
    </location>
</feature>
<feature type="transmembrane region" description="Helical" evidence="5">
    <location>
        <begin position="130"/>
        <end position="148"/>
    </location>
</feature>
<feature type="transmembrane region" description="Helical" evidence="5">
    <location>
        <begin position="419"/>
        <end position="439"/>
    </location>
</feature>
<feature type="transmembrane region" description="Helical" evidence="5">
    <location>
        <begin position="154"/>
        <end position="175"/>
    </location>
</feature>
<dbReference type="RefSeq" id="XP_066827838.1">
    <property type="nucleotide sequence ID" value="XM_066976872.1"/>
</dbReference>
<accession>A0ABP0ZIM2</accession>
<evidence type="ECO:0000256" key="5">
    <source>
        <dbReference type="SAM" id="Phobius"/>
    </source>
</evidence>
<comment type="subcellular location">
    <subcellularLocation>
        <location evidence="1">Membrane</location>
        <topology evidence="1">Multi-pass membrane protein</topology>
    </subcellularLocation>
</comment>
<reference evidence="7 8" key="1">
    <citation type="submission" date="2024-03" db="EMBL/GenBank/DDBJ databases">
        <authorList>
            <person name="Brejova B."/>
        </authorList>
    </citation>
    <scope>NUCLEOTIDE SEQUENCE [LARGE SCALE GENOMIC DNA]</scope>
    <source>
        <strain evidence="7 8">CBS 14171</strain>
    </source>
</reference>
<evidence type="ECO:0000313" key="8">
    <source>
        <dbReference type="Proteomes" id="UP001497383"/>
    </source>
</evidence>
<dbReference type="Pfam" id="PF07690">
    <property type="entry name" value="MFS_1"/>
    <property type="match status" value="1"/>
</dbReference>
<dbReference type="PROSITE" id="PS50850">
    <property type="entry name" value="MFS"/>
    <property type="match status" value="1"/>
</dbReference>
<feature type="transmembrane region" description="Helical" evidence="5">
    <location>
        <begin position="445"/>
        <end position="472"/>
    </location>
</feature>